<proteinExistence type="predicted"/>
<reference evidence="2" key="1">
    <citation type="submission" date="2016-03" db="EMBL/GenBank/DDBJ databases">
        <authorList>
            <person name="Ploux O."/>
        </authorList>
    </citation>
    <scope>NUCLEOTIDE SEQUENCE</scope>
    <source>
        <strain evidence="2">UC10</strain>
    </source>
</reference>
<protein>
    <submittedName>
        <fullName evidence="2">Uncharacterized protein</fullName>
    </submittedName>
</protein>
<keyword evidence="1" id="KW-0812">Transmembrane</keyword>
<organism evidence="2">
    <name type="scientific">uncultured Mycobacterium sp</name>
    <dbReference type="NCBI Taxonomy" id="171292"/>
    <lineage>
        <taxon>Bacteria</taxon>
        <taxon>Bacillati</taxon>
        <taxon>Actinomycetota</taxon>
        <taxon>Actinomycetes</taxon>
        <taxon>Mycobacteriales</taxon>
        <taxon>Mycobacteriaceae</taxon>
        <taxon>Mycobacterium</taxon>
        <taxon>environmental samples</taxon>
    </lineage>
</organism>
<feature type="transmembrane region" description="Helical" evidence="1">
    <location>
        <begin position="12"/>
        <end position="33"/>
    </location>
</feature>
<dbReference type="AlphaFoldDB" id="A0A1Y5P8W7"/>
<evidence type="ECO:0000313" key="2">
    <source>
        <dbReference type="EMBL" id="SBS73759.1"/>
    </source>
</evidence>
<name>A0A1Y5P8W7_9MYCO</name>
<evidence type="ECO:0000256" key="1">
    <source>
        <dbReference type="SAM" id="Phobius"/>
    </source>
</evidence>
<sequence>MTSPLAQLGEMISNPVGGPTIAGAVALILLIVLRIPRINRKVSQLMVPLVRWWSRGSLIDQMQERDRMLLLRRVRDVEIIEAYMIEFRRWALDARVEASAHGFDLVAPPSFPEFKTAWLREHPDYDPLDDKD</sequence>
<keyword evidence="1" id="KW-0472">Membrane</keyword>
<dbReference type="EMBL" id="FLQS01000010">
    <property type="protein sequence ID" value="SBS73759.1"/>
    <property type="molecule type" value="Genomic_DNA"/>
</dbReference>
<gene>
    <name evidence="2" type="ORF">MHPYR_180039</name>
</gene>
<keyword evidence="1" id="KW-1133">Transmembrane helix</keyword>
<accession>A0A1Y5P8W7</accession>